<name>A0A8J2H5V7_COTCN</name>
<evidence type="ECO:0000256" key="5">
    <source>
        <dbReference type="ARBA" id="ARBA00022692"/>
    </source>
</evidence>
<feature type="non-terminal residue" evidence="13">
    <location>
        <position position="1"/>
    </location>
</feature>
<evidence type="ECO:0000256" key="1">
    <source>
        <dbReference type="ARBA" id="ARBA00004651"/>
    </source>
</evidence>
<keyword evidence="4" id="KW-1003">Cell membrane</keyword>
<keyword evidence="3" id="KW-0813">Transport</keyword>
<gene>
    <name evidence="13" type="ORF">HICCMSTLAB_LOCUS2357</name>
</gene>
<feature type="region of interest" description="Disordered" evidence="11">
    <location>
        <begin position="310"/>
        <end position="373"/>
    </location>
</feature>
<dbReference type="AlphaFoldDB" id="A0A8J2H5V7"/>
<keyword evidence="10" id="KW-0407">Ion channel</keyword>
<evidence type="ECO:0000256" key="9">
    <source>
        <dbReference type="ARBA" id="ARBA00023136"/>
    </source>
</evidence>
<dbReference type="PANTHER" id="PTHR21522:SF32">
    <property type="entry name" value="OTOPETRIN-2"/>
    <property type="match status" value="1"/>
</dbReference>
<dbReference type="Pfam" id="PF03189">
    <property type="entry name" value="Otopetrin"/>
    <property type="match status" value="2"/>
</dbReference>
<feature type="compositionally biased region" description="Polar residues" evidence="11">
    <location>
        <begin position="355"/>
        <end position="369"/>
    </location>
</feature>
<feature type="transmembrane region" description="Helical" evidence="12">
    <location>
        <begin position="854"/>
        <end position="877"/>
    </location>
</feature>
<evidence type="ECO:0000256" key="10">
    <source>
        <dbReference type="ARBA" id="ARBA00023303"/>
    </source>
</evidence>
<comment type="subcellular location">
    <subcellularLocation>
        <location evidence="1">Cell membrane</location>
        <topology evidence="1">Multi-pass membrane protein</topology>
    </subcellularLocation>
</comment>
<dbReference type="Proteomes" id="UP000786811">
    <property type="component" value="Unassembled WGS sequence"/>
</dbReference>
<dbReference type="PANTHER" id="PTHR21522">
    <property type="entry name" value="PROTON CHANNEL OTOP"/>
    <property type="match status" value="1"/>
</dbReference>
<dbReference type="InterPro" id="IPR004878">
    <property type="entry name" value="Otopetrin"/>
</dbReference>
<evidence type="ECO:0000256" key="4">
    <source>
        <dbReference type="ARBA" id="ARBA00022475"/>
    </source>
</evidence>
<feature type="transmembrane region" description="Helical" evidence="12">
    <location>
        <begin position="811"/>
        <end position="833"/>
    </location>
</feature>
<evidence type="ECO:0000256" key="2">
    <source>
        <dbReference type="ARBA" id="ARBA00006513"/>
    </source>
</evidence>
<keyword evidence="9 12" id="KW-0472">Membrane</keyword>
<feature type="transmembrane region" description="Helical" evidence="12">
    <location>
        <begin position="497"/>
        <end position="517"/>
    </location>
</feature>
<keyword evidence="14" id="KW-1185">Reference proteome</keyword>
<evidence type="ECO:0000256" key="12">
    <source>
        <dbReference type="SAM" id="Phobius"/>
    </source>
</evidence>
<keyword evidence="5 12" id="KW-0812">Transmembrane</keyword>
<dbReference type="EMBL" id="CAJNRD030001117">
    <property type="protein sequence ID" value="CAG5077049.1"/>
    <property type="molecule type" value="Genomic_DNA"/>
</dbReference>
<proteinExistence type="inferred from homology"/>
<feature type="transmembrane region" description="Helical" evidence="12">
    <location>
        <begin position="699"/>
        <end position="719"/>
    </location>
</feature>
<feature type="transmembrane region" description="Helical" evidence="12">
    <location>
        <begin position="434"/>
        <end position="456"/>
    </location>
</feature>
<evidence type="ECO:0000313" key="14">
    <source>
        <dbReference type="Proteomes" id="UP000786811"/>
    </source>
</evidence>
<sequence length="1072" mass="120600">YSKINNKPIKIAKELSAHVTKNSYCKFNLYVTSFGTIYPKLTSWTMVAELAGIPVVVSGKDKSSSGLTESCESEASEEKNNRPRWIRTATRDPVYTVLDHRNPIYKNNNNNKCLEIAISAVIVKSEEEIEDLEPLYSVVNKPSKLDVNLTKEEKVREEILSKQLELHKWLESGVAEEILMEEKPDPWAAPGISVPRGVIGVVGPYGRAYINPNEKREFMLEEELEEVENISMREDISTAVDSIDGRYKSEDDKDSHIVKKEINRRPKWRVISEIDEEEIIKEITMDKETLDSHQEIDDIYGDKLPKYIPKDNYDNANNEPHDRDSLNETGSTTGGTAEGNPGNNRSDKAGPSEPADTNQSAKPTSTTAPPRSLVSRILARARSPDDLLDQPEPYSQLWIVLSNVYGELIIVLMMALCLAEVMDTPVQLLTLQSVFLMYLYVGSIIVIISIYLWVLVDSCGSLSGNRDDIELGGTSLTRFGSLKKAHISRSRTAPTSFYIRVGALLFGLATLVFNGLEMAMHSLMQGAECLNDIVFVHPALHGMFTFLQMHFLFVNSQVLVERFGLAARFGFIHLAATNIAVWARLVIWDSALEWTYFVHLAQRGQDQSSLSLKGLSGSLTRHTRDIFGHSSEYVVGKYQPISDEKIAQVVTLQECLNTNTLGQLWTSSMSFLYPFIVQFSVKDLTGHTRVGCDGASKGLFLGILSMTAGIVVILIFLVVREDENFPPATLSWLTSGTLIGILSLSGVMTASGLVQVRQMSIVSRAPASLDNILSNIAIFGVQLYSIFTAVVCACFLATVDGEHETDSRGRHIMLLTASVLQLVQCFAQSTLIAEASKRSCITRYQMMTKPARQVITFLLFSNAVLWAFDTVVTQNWVSQEIQLRFFGVLAWGIISRICVPLLVFYRFHSCVLLLEIWNKCYRTPRGEKQVKLECPTHRMPSGLACDPNPLFIDDSIHYIHPYIDSGSWLYLETNPAIYRSSSRESHHYRHHHHHLPRHRRIASDPGGLIYLQDTNRNHCLHHRRGISLSGDFILEDIIDEESNFPEDTEPKTPTFRKVPWHPNLHMLKTRQT</sequence>
<evidence type="ECO:0000256" key="6">
    <source>
        <dbReference type="ARBA" id="ARBA00022781"/>
    </source>
</evidence>
<keyword evidence="7 12" id="KW-1133">Transmembrane helix</keyword>
<dbReference type="GO" id="GO:0005886">
    <property type="term" value="C:plasma membrane"/>
    <property type="evidence" value="ECO:0007669"/>
    <property type="project" value="UniProtKB-SubCell"/>
</dbReference>
<protein>
    <submittedName>
        <fullName evidence="13">Similar to OtopLc: Proton channel OtopLc (Drosophila melanogaster)</fullName>
    </submittedName>
</protein>
<comment type="similarity">
    <text evidence="2">Belongs to the otopetrin family.</text>
</comment>
<organism evidence="13 14">
    <name type="scientific">Cotesia congregata</name>
    <name type="common">Parasitoid wasp</name>
    <name type="synonym">Apanteles congregatus</name>
    <dbReference type="NCBI Taxonomy" id="51543"/>
    <lineage>
        <taxon>Eukaryota</taxon>
        <taxon>Metazoa</taxon>
        <taxon>Ecdysozoa</taxon>
        <taxon>Arthropoda</taxon>
        <taxon>Hexapoda</taxon>
        <taxon>Insecta</taxon>
        <taxon>Pterygota</taxon>
        <taxon>Neoptera</taxon>
        <taxon>Endopterygota</taxon>
        <taxon>Hymenoptera</taxon>
        <taxon>Apocrita</taxon>
        <taxon>Ichneumonoidea</taxon>
        <taxon>Braconidae</taxon>
        <taxon>Microgastrinae</taxon>
        <taxon>Cotesia</taxon>
    </lineage>
</organism>
<comment type="caution">
    <text evidence="13">The sequence shown here is derived from an EMBL/GenBank/DDBJ whole genome shotgun (WGS) entry which is preliminary data.</text>
</comment>
<evidence type="ECO:0000313" key="13">
    <source>
        <dbReference type="EMBL" id="CAG5077049.1"/>
    </source>
</evidence>
<keyword evidence="8" id="KW-0406">Ion transport</keyword>
<evidence type="ECO:0000256" key="11">
    <source>
        <dbReference type="SAM" id="MobiDB-lite"/>
    </source>
</evidence>
<feature type="transmembrane region" description="Helical" evidence="12">
    <location>
        <begin position="529"/>
        <end position="553"/>
    </location>
</feature>
<reference evidence="13" key="1">
    <citation type="submission" date="2021-04" db="EMBL/GenBank/DDBJ databases">
        <authorList>
            <person name="Chebbi M.A.C M."/>
        </authorList>
    </citation>
    <scope>NUCLEOTIDE SEQUENCE</scope>
</reference>
<feature type="transmembrane region" description="Helical" evidence="12">
    <location>
        <begin position="565"/>
        <end position="587"/>
    </location>
</feature>
<evidence type="ECO:0000256" key="3">
    <source>
        <dbReference type="ARBA" id="ARBA00022448"/>
    </source>
</evidence>
<feature type="compositionally biased region" description="Basic and acidic residues" evidence="11">
    <location>
        <begin position="310"/>
        <end position="326"/>
    </location>
</feature>
<keyword evidence="6" id="KW-0375">Hydrogen ion transport</keyword>
<feature type="transmembrane region" description="Helical" evidence="12">
    <location>
        <begin position="775"/>
        <end position="799"/>
    </location>
</feature>
<evidence type="ECO:0000256" key="7">
    <source>
        <dbReference type="ARBA" id="ARBA00022989"/>
    </source>
</evidence>
<dbReference type="OrthoDB" id="6429739at2759"/>
<feature type="transmembrane region" description="Helical" evidence="12">
    <location>
        <begin position="883"/>
        <end position="905"/>
    </location>
</feature>
<accession>A0A8J2H5V7</accession>
<feature type="region of interest" description="Disordered" evidence="11">
    <location>
        <begin position="59"/>
        <end position="83"/>
    </location>
</feature>
<evidence type="ECO:0000256" key="8">
    <source>
        <dbReference type="ARBA" id="ARBA00023065"/>
    </source>
</evidence>
<feature type="transmembrane region" description="Helical" evidence="12">
    <location>
        <begin position="397"/>
        <end position="422"/>
    </location>
</feature>
<feature type="transmembrane region" description="Helical" evidence="12">
    <location>
        <begin position="731"/>
        <end position="754"/>
    </location>
</feature>
<dbReference type="GO" id="GO:0015252">
    <property type="term" value="F:proton channel activity"/>
    <property type="evidence" value="ECO:0007669"/>
    <property type="project" value="InterPro"/>
</dbReference>